<dbReference type="PANTHER" id="PTHR47341">
    <property type="entry name" value="GATA-TYPE ZINC FINGER PROTEIN 1"/>
    <property type="match status" value="1"/>
</dbReference>
<dbReference type="InterPro" id="IPR013088">
    <property type="entry name" value="Znf_NHR/GATA"/>
</dbReference>
<accession>A0A444UZZ6</accession>
<keyword evidence="1" id="KW-0539">Nucleus</keyword>
<dbReference type="PROSITE" id="PS50114">
    <property type="entry name" value="GATA_ZN_FINGER_2"/>
    <property type="match status" value="1"/>
</dbReference>
<evidence type="ECO:0000259" key="4">
    <source>
        <dbReference type="PROSITE" id="PS50114"/>
    </source>
</evidence>
<keyword evidence="2" id="KW-0479">Metal-binding</keyword>
<dbReference type="CDD" id="cd00202">
    <property type="entry name" value="ZnF_GATA"/>
    <property type="match status" value="1"/>
</dbReference>
<dbReference type="GO" id="GO:0043565">
    <property type="term" value="F:sequence-specific DNA binding"/>
    <property type="evidence" value="ECO:0007669"/>
    <property type="project" value="InterPro"/>
</dbReference>
<feature type="domain" description="GATA-type" evidence="4">
    <location>
        <begin position="393"/>
        <end position="425"/>
    </location>
</feature>
<name>A0A444UZZ6_ACIRT</name>
<comment type="caution">
    <text evidence="5">The sequence shown here is derived from an EMBL/GenBank/DDBJ whole genome shotgun (WGS) entry which is preliminary data.</text>
</comment>
<feature type="compositionally biased region" description="Polar residues" evidence="3">
    <location>
        <begin position="97"/>
        <end position="109"/>
    </location>
</feature>
<dbReference type="SUPFAM" id="SSF57716">
    <property type="entry name" value="Glucocorticoid receptor-like (DNA-binding domain)"/>
    <property type="match status" value="1"/>
</dbReference>
<evidence type="ECO:0000256" key="1">
    <source>
        <dbReference type="ARBA" id="ARBA00023242"/>
    </source>
</evidence>
<dbReference type="Gene3D" id="3.30.50.10">
    <property type="entry name" value="Erythroid Transcription Factor GATA-1, subunit A"/>
    <property type="match status" value="1"/>
</dbReference>
<reference evidence="5 6" key="1">
    <citation type="submission" date="2019-01" db="EMBL/GenBank/DDBJ databases">
        <title>Draft Genome and Complete Hox-Cluster Characterization of the Sterlet Sturgeon (Acipenser ruthenus).</title>
        <authorList>
            <person name="Wei Q."/>
        </authorList>
    </citation>
    <scope>NUCLEOTIDE SEQUENCE [LARGE SCALE GENOMIC DNA]</scope>
    <source>
        <strain evidence="5">WHYD16114868_AA</strain>
        <tissue evidence="5">Blood</tissue>
    </source>
</reference>
<dbReference type="InterPro" id="IPR000679">
    <property type="entry name" value="Znf_GATA"/>
</dbReference>
<dbReference type="GO" id="GO:0048599">
    <property type="term" value="P:oocyte development"/>
    <property type="evidence" value="ECO:0007669"/>
    <property type="project" value="TreeGrafter"/>
</dbReference>
<evidence type="ECO:0000256" key="3">
    <source>
        <dbReference type="SAM" id="MobiDB-lite"/>
    </source>
</evidence>
<dbReference type="InterPro" id="IPR053116">
    <property type="entry name" value="GATA-type_Znf_Regulator"/>
</dbReference>
<dbReference type="GO" id="GO:0006357">
    <property type="term" value="P:regulation of transcription by RNA polymerase II"/>
    <property type="evidence" value="ECO:0007669"/>
    <property type="project" value="TreeGrafter"/>
</dbReference>
<proteinExistence type="predicted"/>
<dbReference type="GO" id="GO:0007283">
    <property type="term" value="P:spermatogenesis"/>
    <property type="evidence" value="ECO:0007669"/>
    <property type="project" value="TreeGrafter"/>
</dbReference>
<feature type="region of interest" description="Disordered" evidence="3">
    <location>
        <begin position="96"/>
        <end position="132"/>
    </location>
</feature>
<dbReference type="AlphaFoldDB" id="A0A444UZZ6"/>
<keyword evidence="2" id="KW-0863">Zinc-finger</keyword>
<keyword evidence="6" id="KW-1185">Reference proteome</keyword>
<dbReference type="Pfam" id="PF00320">
    <property type="entry name" value="GATA"/>
    <property type="match status" value="1"/>
</dbReference>
<sequence>MSRKQRHPMKSVNRWDPDFKGVTIHMQTQLNKDSADQGRLLITSQYRRTGDAAGPTPALRTHSAQEVQVPETAILYLLQETTKLVPPVKTEMLESSIDGSALQNAPNSPKRTEGRDPPAPPRLSCPSDKASDAVTGVRPSAYSGSFKFLPSLEGCSSLDVMSLISVQCKRLMNPESLLEPALPSTAAFGRVRGAERETSREVGSECPEVLTNDAKKEAGAGGLQGGPKKVAPYDPKDGCNTSSAEGFVFVPLRVVEEKRTEGNGTPALGEIVQVYGEDPKQCKTEGSSFQSLAFRTPGCPRKVKTTSDLLADTSLNSSSGPFCATEGCFGKEDRPASMLKLERGKNSAVGCHRNFARLSMDNTSVSQTGVSYRKMDSNSNELQQDEPDPFENRNNNKCCASCNTKKTPLWRDAEDGTPLCNACGIRSWSSLRSGSEEVWISRGPEFSRNTVGVRPRMGFVSWSPEIHLLRVA</sequence>
<keyword evidence="2" id="KW-0862">Zinc</keyword>
<feature type="region of interest" description="Disordered" evidence="3">
    <location>
        <begin position="366"/>
        <end position="390"/>
    </location>
</feature>
<dbReference type="SMART" id="SM00401">
    <property type="entry name" value="ZnF_GATA"/>
    <property type="match status" value="1"/>
</dbReference>
<dbReference type="GO" id="GO:0008270">
    <property type="term" value="F:zinc ion binding"/>
    <property type="evidence" value="ECO:0007669"/>
    <property type="project" value="UniProtKB-KW"/>
</dbReference>
<dbReference type="GO" id="GO:0005634">
    <property type="term" value="C:nucleus"/>
    <property type="evidence" value="ECO:0007669"/>
    <property type="project" value="TreeGrafter"/>
</dbReference>
<evidence type="ECO:0000256" key="2">
    <source>
        <dbReference type="PROSITE-ProRule" id="PRU00094"/>
    </source>
</evidence>
<evidence type="ECO:0000313" key="6">
    <source>
        <dbReference type="Proteomes" id="UP000289886"/>
    </source>
</evidence>
<dbReference type="PANTHER" id="PTHR47341:SF1">
    <property type="entry name" value="GATA-TYPE ZINC FINGER PROTEIN 1"/>
    <property type="match status" value="1"/>
</dbReference>
<gene>
    <name evidence="5" type="ORF">EOD39_18729</name>
</gene>
<protein>
    <submittedName>
        <fullName evidence="5">GATA-type zinc finger protein 1</fullName>
    </submittedName>
</protein>
<dbReference type="Proteomes" id="UP000289886">
    <property type="component" value="Unassembled WGS sequence"/>
</dbReference>
<dbReference type="EMBL" id="SCEB01004149">
    <property type="protein sequence ID" value="RXM93766.1"/>
    <property type="molecule type" value="Genomic_DNA"/>
</dbReference>
<organism evidence="5 6">
    <name type="scientific">Acipenser ruthenus</name>
    <name type="common">Sterlet sturgeon</name>
    <dbReference type="NCBI Taxonomy" id="7906"/>
    <lineage>
        <taxon>Eukaryota</taxon>
        <taxon>Metazoa</taxon>
        <taxon>Chordata</taxon>
        <taxon>Craniata</taxon>
        <taxon>Vertebrata</taxon>
        <taxon>Euteleostomi</taxon>
        <taxon>Actinopterygii</taxon>
        <taxon>Chondrostei</taxon>
        <taxon>Acipenseriformes</taxon>
        <taxon>Acipenseridae</taxon>
        <taxon>Acipenser</taxon>
    </lineage>
</organism>
<evidence type="ECO:0000313" key="5">
    <source>
        <dbReference type="EMBL" id="RXM93766.1"/>
    </source>
</evidence>